<name>A0ACC1QS50_9HYPO</name>
<sequence length="178" mass="20630">MKTRACDYNYFVDARDRIVRQRSEQTPRVTRSTTARQRGRPKLKTASEVYGVNKKKSQKKMDAIAETNKPARKGAGPMVLGRTEYDQRVALWQKHGQLLIIHGMGARNEPAEFKKDCRARLSFPDSAQIFWKAATGVRKHHWWAAAGFETGVQRAIAESDLNRWKWREHPIHTEVKMR</sequence>
<protein>
    <submittedName>
        <fullName evidence="1">Uncharacterized protein</fullName>
    </submittedName>
</protein>
<reference evidence="1" key="1">
    <citation type="submission" date="2022-07" db="EMBL/GenBank/DDBJ databases">
        <title>Genome Sequence of Lecanicillium saksenae.</title>
        <authorList>
            <person name="Buettner E."/>
        </authorList>
    </citation>
    <scope>NUCLEOTIDE SEQUENCE</scope>
    <source>
        <strain evidence="1">VT-O1</strain>
    </source>
</reference>
<organism evidence="1 2">
    <name type="scientific">Lecanicillium saksenae</name>
    <dbReference type="NCBI Taxonomy" id="468837"/>
    <lineage>
        <taxon>Eukaryota</taxon>
        <taxon>Fungi</taxon>
        <taxon>Dikarya</taxon>
        <taxon>Ascomycota</taxon>
        <taxon>Pezizomycotina</taxon>
        <taxon>Sordariomycetes</taxon>
        <taxon>Hypocreomycetidae</taxon>
        <taxon>Hypocreales</taxon>
        <taxon>Cordycipitaceae</taxon>
        <taxon>Lecanicillium</taxon>
    </lineage>
</organism>
<comment type="caution">
    <text evidence="1">The sequence shown here is derived from an EMBL/GenBank/DDBJ whole genome shotgun (WGS) entry which is preliminary data.</text>
</comment>
<gene>
    <name evidence="1" type="ORF">NLG97_g5558</name>
</gene>
<keyword evidence="2" id="KW-1185">Reference proteome</keyword>
<proteinExistence type="predicted"/>
<accession>A0ACC1QS50</accession>
<evidence type="ECO:0000313" key="2">
    <source>
        <dbReference type="Proteomes" id="UP001148737"/>
    </source>
</evidence>
<dbReference type="EMBL" id="JANAKD010000637">
    <property type="protein sequence ID" value="KAJ3491657.1"/>
    <property type="molecule type" value="Genomic_DNA"/>
</dbReference>
<dbReference type="Proteomes" id="UP001148737">
    <property type="component" value="Unassembled WGS sequence"/>
</dbReference>
<evidence type="ECO:0000313" key="1">
    <source>
        <dbReference type="EMBL" id="KAJ3491657.1"/>
    </source>
</evidence>